<dbReference type="GO" id="GO:0016020">
    <property type="term" value="C:membrane"/>
    <property type="evidence" value="ECO:0007669"/>
    <property type="project" value="UniProtKB-SubCell"/>
</dbReference>
<proteinExistence type="predicted"/>
<dbReference type="InterPro" id="IPR002293">
    <property type="entry name" value="AA/rel_permease1"/>
</dbReference>
<protein>
    <submittedName>
        <fullName evidence="7">Putative amino acid permease</fullName>
    </submittedName>
</protein>
<gene>
    <name evidence="7" type="ORF">AOQ84DRAFT_396443</name>
</gene>
<evidence type="ECO:0000256" key="5">
    <source>
        <dbReference type="ARBA" id="ARBA00023136"/>
    </source>
</evidence>
<feature type="transmembrane region" description="Helical" evidence="6">
    <location>
        <begin position="271"/>
        <end position="296"/>
    </location>
</feature>
<sequence>MNVVSRNMWFALYNGGPQTFAWSVIIVYLGALAQAASLAEMASILPIAGAQYHWTHHLAPERWKSLVSLKHPDYVAKRWHLTLVILCMLFIQAFMNMYTFWIIPWVELFAGIAHVCLFIIFIVVLVTLGPRHNSYFIFSEQDISSGWSGKFVAWNLGMLTCAWSFTGFDGVLHMSEGVRKANQAVPHALFWTIALNGILAYAMVIAMLAAMSPVNQALSSDSPIIPILQSVIVCLDSVASVSRLTWAWSRDRGLPHLFSVICHKYQVLSHAIWLVAIVVGLLSLLNIGSTAAFGAITAPSSLALYFSCFIAISCMLHARFRPNPVKLGGWNLGRYGIAVNIFALIHTAWIMIFLPFSSTLPVTPVNMNYCGPIFAAVLIFTHWHGLNVEIIQLVTRDEENN</sequence>
<dbReference type="PANTHER" id="PTHR45649:SF5">
    <property type="entry name" value="GABA TRANSPORTER (EUROFUNG)-RELATED"/>
    <property type="match status" value="1"/>
</dbReference>
<dbReference type="PANTHER" id="PTHR45649">
    <property type="entry name" value="AMINO-ACID PERMEASE BAT1"/>
    <property type="match status" value="1"/>
</dbReference>
<evidence type="ECO:0000256" key="6">
    <source>
        <dbReference type="SAM" id="Phobius"/>
    </source>
</evidence>
<feature type="transmembrane region" description="Helical" evidence="6">
    <location>
        <begin position="302"/>
        <end position="320"/>
    </location>
</feature>
<dbReference type="Pfam" id="PF13520">
    <property type="entry name" value="AA_permease_2"/>
    <property type="match status" value="1"/>
</dbReference>
<feature type="transmembrane region" description="Helical" evidence="6">
    <location>
        <begin position="20"/>
        <end position="39"/>
    </location>
</feature>
<keyword evidence="5 6" id="KW-0472">Membrane</keyword>
<reference evidence="7 8" key="1">
    <citation type="journal article" date="2016" name="Nat. Commun.">
        <title>Ectomycorrhizal ecology is imprinted in the genome of the dominant symbiotic fungus Cenococcum geophilum.</title>
        <authorList>
            <consortium name="DOE Joint Genome Institute"/>
            <person name="Peter M."/>
            <person name="Kohler A."/>
            <person name="Ohm R.A."/>
            <person name="Kuo A."/>
            <person name="Krutzmann J."/>
            <person name="Morin E."/>
            <person name="Arend M."/>
            <person name="Barry K.W."/>
            <person name="Binder M."/>
            <person name="Choi C."/>
            <person name="Clum A."/>
            <person name="Copeland A."/>
            <person name="Grisel N."/>
            <person name="Haridas S."/>
            <person name="Kipfer T."/>
            <person name="LaButti K."/>
            <person name="Lindquist E."/>
            <person name="Lipzen A."/>
            <person name="Maire R."/>
            <person name="Meier B."/>
            <person name="Mihaltcheva S."/>
            <person name="Molinier V."/>
            <person name="Murat C."/>
            <person name="Poggeler S."/>
            <person name="Quandt C.A."/>
            <person name="Sperisen C."/>
            <person name="Tritt A."/>
            <person name="Tisserant E."/>
            <person name="Crous P.W."/>
            <person name="Henrissat B."/>
            <person name="Nehls U."/>
            <person name="Egli S."/>
            <person name="Spatafora J.W."/>
            <person name="Grigoriev I.V."/>
            <person name="Martin F.M."/>
        </authorList>
    </citation>
    <scope>NUCLEOTIDE SEQUENCE [LARGE SCALE GENOMIC DNA]</scope>
    <source>
        <strain evidence="7 8">CBS 207.34</strain>
    </source>
</reference>
<evidence type="ECO:0000256" key="1">
    <source>
        <dbReference type="ARBA" id="ARBA00004141"/>
    </source>
</evidence>
<evidence type="ECO:0000313" key="7">
    <source>
        <dbReference type="EMBL" id="OCL11116.1"/>
    </source>
</evidence>
<evidence type="ECO:0000256" key="2">
    <source>
        <dbReference type="ARBA" id="ARBA00022448"/>
    </source>
</evidence>
<keyword evidence="8" id="KW-1185">Reference proteome</keyword>
<feature type="transmembrane region" description="Helical" evidence="6">
    <location>
        <begin position="109"/>
        <end position="130"/>
    </location>
</feature>
<evidence type="ECO:0000313" key="8">
    <source>
        <dbReference type="Proteomes" id="UP000250140"/>
    </source>
</evidence>
<feature type="transmembrane region" description="Helical" evidence="6">
    <location>
        <begin position="366"/>
        <end position="386"/>
    </location>
</feature>
<keyword evidence="2" id="KW-0813">Transport</keyword>
<evidence type="ECO:0000256" key="3">
    <source>
        <dbReference type="ARBA" id="ARBA00022692"/>
    </source>
</evidence>
<dbReference type="GO" id="GO:0022857">
    <property type="term" value="F:transmembrane transporter activity"/>
    <property type="evidence" value="ECO:0007669"/>
    <property type="project" value="InterPro"/>
</dbReference>
<dbReference type="Gene3D" id="1.20.1740.10">
    <property type="entry name" value="Amino acid/polyamine transporter I"/>
    <property type="match status" value="1"/>
</dbReference>
<dbReference type="EMBL" id="KV749113">
    <property type="protein sequence ID" value="OCL11116.1"/>
    <property type="molecule type" value="Genomic_DNA"/>
</dbReference>
<name>A0A8E2F5V5_9PEZI</name>
<dbReference type="AlphaFoldDB" id="A0A8E2F5V5"/>
<accession>A0A8E2F5V5</accession>
<feature type="transmembrane region" description="Helical" evidence="6">
    <location>
        <begin position="188"/>
        <end position="210"/>
    </location>
</feature>
<dbReference type="Proteomes" id="UP000250140">
    <property type="component" value="Unassembled WGS sequence"/>
</dbReference>
<evidence type="ECO:0000256" key="4">
    <source>
        <dbReference type="ARBA" id="ARBA00022989"/>
    </source>
</evidence>
<keyword evidence="3 6" id="KW-0812">Transmembrane</keyword>
<comment type="subcellular location">
    <subcellularLocation>
        <location evidence="1">Membrane</location>
        <topology evidence="1">Multi-pass membrane protein</topology>
    </subcellularLocation>
</comment>
<keyword evidence="4 6" id="KW-1133">Transmembrane helix</keyword>
<dbReference type="PIRSF" id="PIRSF006060">
    <property type="entry name" value="AA_transporter"/>
    <property type="match status" value="1"/>
</dbReference>
<organism evidence="7 8">
    <name type="scientific">Glonium stellatum</name>
    <dbReference type="NCBI Taxonomy" id="574774"/>
    <lineage>
        <taxon>Eukaryota</taxon>
        <taxon>Fungi</taxon>
        <taxon>Dikarya</taxon>
        <taxon>Ascomycota</taxon>
        <taxon>Pezizomycotina</taxon>
        <taxon>Dothideomycetes</taxon>
        <taxon>Pleosporomycetidae</taxon>
        <taxon>Gloniales</taxon>
        <taxon>Gloniaceae</taxon>
        <taxon>Glonium</taxon>
    </lineage>
</organism>
<feature type="transmembrane region" description="Helical" evidence="6">
    <location>
        <begin position="332"/>
        <end position="354"/>
    </location>
</feature>
<feature type="transmembrane region" description="Helical" evidence="6">
    <location>
        <begin position="151"/>
        <end position="168"/>
    </location>
</feature>
<feature type="transmembrane region" description="Helical" evidence="6">
    <location>
        <begin position="79"/>
        <end position="103"/>
    </location>
</feature>
<dbReference type="OrthoDB" id="3257095at2759"/>